<comment type="caution">
    <text evidence="2">The sequence shown here is derived from an EMBL/GenBank/DDBJ whole genome shotgun (WGS) entry which is preliminary data.</text>
</comment>
<gene>
    <name evidence="2" type="ORF">Salat_0827400</name>
</gene>
<organism evidence="2 3">
    <name type="scientific">Sesamum alatum</name>
    <dbReference type="NCBI Taxonomy" id="300844"/>
    <lineage>
        <taxon>Eukaryota</taxon>
        <taxon>Viridiplantae</taxon>
        <taxon>Streptophyta</taxon>
        <taxon>Embryophyta</taxon>
        <taxon>Tracheophyta</taxon>
        <taxon>Spermatophyta</taxon>
        <taxon>Magnoliopsida</taxon>
        <taxon>eudicotyledons</taxon>
        <taxon>Gunneridae</taxon>
        <taxon>Pentapetalae</taxon>
        <taxon>asterids</taxon>
        <taxon>lamiids</taxon>
        <taxon>Lamiales</taxon>
        <taxon>Pedaliaceae</taxon>
        <taxon>Sesamum</taxon>
    </lineage>
</organism>
<dbReference type="Proteomes" id="UP001293254">
    <property type="component" value="Unassembled WGS sequence"/>
</dbReference>
<feature type="compositionally biased region" description="Polar residues" evidence="1">
    <location>
        <begin position="197"/>
        <end position="211"/>
    </location>
</feature>
<protein>
    <submittedName>
        <fullName evidence="2">Uncharacterized protein</fullName>
    </submittedName>
</protein>
<accession>A0AAE2CW15</accession>
<feature type="region of interest" description="Disordered" evidence="1">
    <location>
        <begin position="190"/>
        <end position="211"/>
    </location>
</feature>
<name>A0AAE2CW15_9LAMI</name>
<dbReference type="EMBL" id="JACGWO010000002">
    <property type="protein sequence ID" value="KAK4436637.1"/>
    <property type="molecule type" value="Genomic_DNA"/>
</dbReference>
<feature type="region of interest" description="Disordered" evidence="1">
    <location>
        <begin position="138"/>
        <end position="170"/>
    </location>
</feature>
<reference evidence="2" key="1">
    <citation type="submission" date="2020-06" db="EMBL/GenBank/DDBJ databases">
        <authorList>
            <person name="Li T."/>
            <person name="Hu X."/>
            <person name="Zhang T."/>
            <person name="Song X."/>
            <person name="Zhang H."/>
            <person name="Dai N."/>
            <person name="Sheng W."/>
            <person name="Hou X."/>
            <person name="Wei L."/>
        </authorList>
    </citation>
    <scope>NUCLEOTIDE SEQUENCE</scope>
    <source>
        <strain evidence="2">3651</strain>
        <tissue evidence="2">Leaf</tissue>
    </source>
</reference>
<dbReference type="AlphaFoldDB" id="A0AAE2CW15"/>
<proteinExistence type="predicted"/>
<evidence type="ECO:0000256" key="1">
    <source>
        <dbReference type="SAM" id="MobiDB-lite"/>
    </source>
</evidence>
<evidence type="ECO:0000313" key="3">
    <source>
        <dbReference type="Proteomes" id="UP001293254"/>
    </source>
</evidence>
<reference evidence="2" key="2">
    <citation type="journal article" date="2024" name="Plant">
        <title>Genomic evolution and insights into agronomic trait innovations of Sesamum species.</title>
        <authorList>
            <person name="Miao H."/>
            <person name="Wang L."/>
            <person name="Qu L."/>
            <person name="Liu H."/>
            <person name="Sun Y."/>
            <person name="Le M."/>
            <person name="Wang Q."/>
            <person name="Wei S."/>
            <person name="Zheng Y."/>
            <person name="Lin W."/>
            <person name="Duan Y."/>
            <person name="Cao H."/>
            <person name="Xiong S."/>
            <person name="Wang X."/>
            <person name="Wei L."/>
            <person name="Li C."/>
            <person name="Ma Q."/>
            <person name="Ju M."/>
            <person name="Zhao R."/>
            <person name="Li G."/>
            <person name="Mu C."/>
            <person name="Tian Q."/>
            <person name="Mei H."/>
            <person name="Zhang T."/>
            <person name="Gao T."/>
            <person name="Zhang H."/>
        </authorList>
    </citation>
    <scope>NUCLEOTIDE SEQUENCE</scope>
    <source>
        <strain evidence="2">3651</strain>
    </source>
</reference>
<sequence length="297" mass="32358">MVGHCGINRDGIRYYIIINCGFKLLYRDEDIQLQSLNHLESRQINIYVEYKPPSPEEIAVECGEIGSNLQKNKQKQSKSKAKSKRKGKQQQVVVDDDEFVFLGVNETRCAVGVDETGCAMGLDETGCGGPETGDIGINEGDVEGQRGASSSSNVRKENTETVSASESGINTTPPILPLIIEEEVSIQADAAPPTQPPSVQTMPGPSMTQPSVQGPTMFEQLQMAHTSLPVQPQMTLHPRLNIRAPPPITGVGFTPLFSSRPASQVQKPIIKEHGQKFVDLSKWPSQSSKLHGKSRLV</sequence>
<feature type="compositionally biased region" description="Polar residues" evidence="1">
    <location>
        <begin position="160"/>
        <end position="170"/>
    </location>
</feature>
<keyword evidence="3" id="KW-1185">Reference proteome</keyword>
<evidence type="ECO:0000313" key="2">
    <source>
        <dbReference type="EMBL" id="KAK4436637.1"/>
    </source>
</evidence>